<protein>
    <submittedName>
        <fullName evidence="1">Uncharacterized protein</fullName>
    </submittedName>
</protein>
<accession>A0A7W7FZ57</accession>
<sequence>MNNGRGRPSLVAAFIGNGFGENRREALARARQNALFQARTAGFPSERCEVVLSGCAEPVNRVVAGYVVLGCRQSRNSFAQLGRSA</sequence>
<reference evidence="1 2" key="1">
    <citation type="submission" date="2020-08" db="EMBL/GenBank/DDBJ databases">
        <title>Sequencing the genomes of 1000 actinobacteria strains.</title>
        <authorList>
            <person name="Klenk H.-P."/>
        </authorList>
    </citation>
    <scope>NUCLEOTIDE SEQUENCE [LARGE SCALE GENOMIC DNA]</scope>
    <source>
        <strain evidence="1 2">DSM 44230</strain>
    </source>
</reference>
<keyword evidence="2" id="KW-1185">Reference proteome</keyword>
<evidence type="ECO:0000313" key="1">
    <source>
        <dbReference type="EMBL" id="MBB4682388.1"/>
    </source>
</evidence>
<proteinExistence type="predicted"/>
<dbReference type="EMBL" id="JACHMH010000001">
    <property type="protein sequence ID" value="MBB4682388.1"/>
    <property type="molecule type" value="Genomic_DNA"/>
</dbReference>
<gene>
    <name evidence="1" type="ORF">HNR67_008506</name>
</gene>
<evidence type="ECO:0000313" key="2">
    <source>
        <dbReference type="Proteomes" id="UP000533598"/>
    </source>
</evidence>
<dbReference type="RefSeq" id="WP_185009659.1">
    <property type="nucleotide sequence ID" value="NZ_BAAAUI010000007.1"/>
</dbReference>
<name>A0A7W7FZ57_9PSEU</name>
<dbReference type="AlphaFoldDB" id="A0A7W7FZ57"/>
<comment type="caution">
    <text evidence="1">The sequence shown here is derived from an EMBL/GenBank/DDBJ whole genome shotgun (WGS) entry which is preliminary data.</text>
</comment>
<organism evidence="1 2">
    <name type="scientific">Crossiella cryophila</name>
    <dbReference type="NCBI Taxonomy" id="43355"/>
    <lineage>
        <taxon>Bacteria</taxon>
        <taxon>Bacillati</taxon>
        <taxon>Actinomycetota</taxon>
        <taxon>Actinomycetes</taxon>
        <taxon>Pseudonocardiales</taxon>
        <taxon>Pseudonocardiaceae</taxon>
        <taxon>Crossiella</taxon>
    </lineage>
</organism>
<dbReference type="Proteomes" id="UP000533598">
    <property type="component" value="Unassembled WGS sequence"/>
</dbReference>